<dbReference type="AlphaFoldDB" id="A0A8J6H869"/>
<feature type="domain" description="C2H2-type" evidence="12">
    <location>
        <begin position="575"/>
        <end position="602"/>
    </location>
</feature>
<comment type="caution">
    <text evidence="14">The sequence shown here is derived from an EMBL/GenBank/DDBJ whole genome shotgun (WGS) entry which is preliminary data.</text>
</comment>
<evidence type="ECO:0000256" key="6">
    <source>
        <dbReference type="ARBA" id="ARBA00023134"/>
    </source>
</evidence>
<protein>
    <recommendedName>
        <fullName evidence="9">Uracil phosphoribosyltransferase homolog</fullName>
    </recommendedName>
</protein>
<dbReference type="FunFam" id="2.40.10.10:FF:000166">
    <property type="entry name" value="Trypsin"/>
    <property type="match status" value="1"/>
</dbReference>
<evidence type="ECO:0000256" key="7">
    <source>
        <dbReference type="ARBA" id="ARBA00023157"/>
    </source>
</evidence>
<dbReference type="FunFam" id="2.40.10.10:FF:000068">
    <property type="entry name" value="transmembrane protease serine 2"/>
    <property type="match status" value="1"/>
</dbReference>
<dbReference type="PROSITE" id="PS50240">
    <property type="entry name" value="TRYPSIN_DOM"/>
    <property type="match status" value="3"/>
</dbReference>
<evidence type="ECO:0000256" key="8">
    <source>
        <dbReference type="ARBA" id="ARBA00023242"/>
    </source>
</evidence>
<reference evidence="14" key="1">
    <citation type="journal article" date="2020" name="J Insects Food Feed">
        <title>The yellow mealworm (Tenebrio molitor) genome: a resource for the emerging insects as food and feed industry.</title>
        <authorList>
            <person name="Eriksson T."/>
            <person name="Andere A."/>
            <person name="Kelstrup H."/>
            <person name="Emery V."/>
            <person name="Picard C."/>
        </authorList>
    </citation>
    <scope>NUCLEOTIDE SEQUENCE</scope>
    <source>
        <strain evidence="14">Stoneville</strain>
        <tissue evidence="14">Whole head</tissue>
    </source>
</reference>
<dbReference type="PANTHER" id="PTHR24260:SF136">
    <property type="entry name" value="GH08193P-RELATED"/>
    <property type="match status" value="1"/>
</dbReference>
<dbReference type="InterPro" id="IPR036236">
    <property type="entry name" value="Znf_C2H2_sf"/>
</dbReference>
<name>A0A8J6H869_TENMO</name>
<dbReference type="Gene3D" id="2.40.10.10">
    <property type="entry name" value="Trypsin-like serine proteases"/>
    <property type="match status" value="3"/>
</dbReference>
<gene>
    <name evidence="14" type="ORF">GEV33_013169</name>
</gene>
<comment type="subcellular location">
    <subcellularLocation>
        <location evidence="2">Cytoplasm</location>
    </subcellularLocation>
    <subcellularLocation>
        <location evidence="1">Nucleus</location>
    </subcellularLocation>
</comment>
<keyword evidence="4" id="KW-0963">Cytoplasm</keyword>
<dbReference type="PRINTS" id="PR00722">
    <property type="entry name" value="CHYMOTRYPSIN"/>
</dbReference>
<evidence type="ECO:0000256" key="10">
    <source>
        <dbReference type="PROSITE-ProRule" id="PRU00042"/>
    </source>
</evidence>
<dbReference type="Pfam" id="PF00089">
    <property type="entry name" value="Trypsin"/>
    <property type="match status" value="3"/>
</dbReference>
<comment type="similarity">
    <text evidence="3">Belongs to the UPRTase family.</text>
</comment>
<keyword evidence="8" id="KW-0539">Nucleus</keyword>
<dbReference type="Gene3D" id="3.30.160.60">
    <property type="entry name" value="Classic Zinc Finger"/>
    <property type="match status" value="2"/>
</dbReference>
<keyword evidence="10" id="KW-0479">Metal-binding</keyword>
<dbReference type="CDD" id="cd06223">
    <property type="entry name" value="PRTases_typeI"/>
    <property type="match status" value="1"/>
</dbReference>
<keyword evidence="5" id="KW-0547">Nucleotide-binding</keyword>
<dbReference type="InterPro" id="IPR029057">
    <property type="entry name" value="PRTase-like"/>
</dbReference>
<evidence type="ECO:0000256" key="4">
    <source>
        <dbReference type="ARBA" id="ARBA00022490"/>
    </source>
</evidence>
<dbReference type="GO" id="GO:0004252">
    <property type="term" value="F:serine-type endopeptidase activity"/>
    <property type="evidence" value="ECO:0007669"/>
    <property type="project" value="InterPro"/>
</dbReference>
<dbReference type="InterPro" id="IPR043504">
    <property type="entry name" value="Peptidase_S1_PA_chymotrypsin"/>
</dbReference>
<keyword evidence="7" id="KW-1015">Disulfide bond</keyword>
<keyword evidence="10" id="KW-0863">Zinc-finger</keyword>
<evidence type="ECO:0000256" key="9">
    <source>
        <dbReference type="ARBA" id="ARBA00044193"/>
    </source>
</evidence>
<evidence type="ECO:0000259" key="13">
    <source>
        <dbReference type="PROSITE" id="PS50240"/>
    </source>
</evidence>
<keyword evidence="6" id="KW-0342">GTP-binding</keyword>
<evidence type="ECO:0000313" key="14">
    <source>
        <dbReference type="EMBL" id="KAH0809621.1"/>
    </source>
</evidence>
<dbReference type="GO" id="GO:0006508">
    <property type="term" value="P:proteolysis"/>
    <property type="evidence" value="ECO:0007669"/>
    <property type="project" value="InterPro"/>
</dbReference>
<dbReference type="Pfam" id="PF00096">
    <property type="entry name" value="zf-C2H2"/>
    <property type="match status" value="2"/>
</dbReference>
<dbReference type="InterPro" id="IPR001314">
    <property type="entry name" value="Peptidase_S1A"/>
</dbReference>
<dbReference type="Proteomes" id="UP000719412">
    <property type="component" value="Unassembled WGS sequence"/>
</dbReference>
<feature type="compositionally biased region" description="Basic and acidic residues" evidence="11">
    <location>
        <begin position="646"/>
        <end position="660"/>
    </location>
</feature>
<dbReference type="SUPFAM" id="SSF50494">
    <property type="entry name" value="Trypsin-like serine proteases"/>
    <property type="match status" value="3"/>
</dbReference>
<dbReference type="PROSITE" id="PS00135">
    <property type="entry name" value="TRYPSIN_SER"/>
    <property type="match status" value="1"/>
</dbReference>
<dbReference type="PROSITE" id="PS50157">
    <property type="entry name" value="ZINC_FINGER_C2H2_2"/>
    <property type="match status" value="3"/>
</dbReference>
<dbReference type="FunFam" id="3.40.50.2020:FF:000026">
    <property type="entry name" value="Uracil phosphoribosyltransferase homolog"/>
    <property type="match status" value="1"/>
</dbReference>
<dbReference type="SMART" id="SM00020">
    <property type="entry name" value="Tryp_SPc"/>
    <property type="match status" value="2"/>
</dbReference>
<dbReference type="CDD" id="cd00190">
    <property type="entry name" value="Tryp_SPc"/>
    <property type="match status" value="2"/>
</dbReference>
<dbReference type="SUPFAM" id="SSF53271">
    <property type="entry name" value="PRTase-like"/>
    <property type="match status" value="1"/>
</dbReference>
<evidence type="ECO:0000313" key="15">
    <source>
        <dbReference type="Proteomes" id="UP000719412"/>
    </source>
</evidence>
<reference evidence="14" key="2">
    <citation type="submission" date="2021-08" db="EMBL/GenBank/DDBJ databases">
        <authorList>
            <person name="Eriksson T."/>
        </authorList>
    </citation>
    <scope>NUCLEOTIDE SEQUENCE</scope>
    <source>
        <strain evidence="14">Stoneville</strain>
        <tissue evidence="14">Whole head</tissue>
    </source>
</reference>
<feature type="domain" description="C2H2-type" evidence="12">
    <location>
        <begin position="604"/>
        <end position="632"/>
    </location>
</feature>
<organism evidence="14 15">
    <name type="scientific">Tenebrio molitor</name>
    <name type="common">Yellow mealworm beetle</name>
    <dbReference type="NCBI Taxonomy" id="7067"/>
    <lineage>
        <taxon>Eukaryota</taxon>
        <taxon>Metazoa</taxon>
        <taxon>Ecdysozoa</taxon>
        <taxon>Arthropoda</taxon>
        <taxon>Hexapoda</taxon>
        <taxon>Insecta</taxon>
        <taxon>Pterygota</taxon>
        <taxon>Neoptera</taxon>
        <taxon>Endopterygota</taxon>
        <taxon>Coleoptera</taxon>
        <taxon>Polyphaga</taxon>
        <taxon>Cucujiformia</taxon>
        <taxon>Tenebrionidae</taxon>
        <taxon>Tenebrio</taxon>
    </lineage>
</organism>
<keyword evidence="15" id="KW-1185">Reference proteome</keyword>
<feature type="domain" description="Peptidase S1" evidence="13">
    <location>
        <begin position="799"/>
        <end position="1031"/>
    </location>
</feature>
<dbReference type="GO" id="GO:0005525">
    <property type="term" value="F:GTP binding"/>
    <property type="evidence" value="ECO:0007669"/>
    <property type="project" value="UniProtKB-KW"/>
</dbReference>
<evidence type="ECO:0000259" key="12">
    <source>
        <dbReference type="PROSITE" id="PS50157"/>
    </source>
</evidence>
<evidence type="ECO:0000256" key="5">
    <source>
        <dbReference type="ARBA" id="ARBA00022741"/>
    </source>
</evidence>
<evidence type="ECO:0000256" key="1">
    <source>
        <dbReference type="ARBA" id="ARBA00004123"/>
    </source>
</evidence>
<dbReference type="Gene3D" id="3.40.50.2020">
    <property type="match status" value="1"/>
</dbReference>
<evidence type="ECO:0000256" key="3">
    <source>
        <dbReference type="ARBA" id="ARBA00009516"/>
    </source>
</evidence>
<dbReference type="InterPro" id="IPR009003">
    <property type="entry name" value="Peptidase_S1_PA"/>
</dbReference>
<proteinExistence type="inferred from homology"/>
<dbReference type="InterPro" id="IPR000836">
    <property type="entry name" value="PRTase_dom"/>
</dbReference>
<dbReference type="InterPro" id="IPR033116">
    <property type="entry name" value="TRYPSIN_SER"/>
</dbReference>
<feature type="domain" description="Peptidase S1" evidence="13">
    <location>
        <begin position="583"/>
        <end position="797"/>
    </location>
</feature>
<dbReference type="GO" id="GO:0005634">
    <property type="term" value="C:nucleus"/>
    <property type="evidence" value="ECO:0007669"/>
    <property type="project" value="UniProtKB-SubCell"/>
</dbReference>
<dbReference type="InterPro" id="IPR051333">
    <property type="entry name" value="CLIP_Serine_Protease"/>
</dbReference>
<dbReference type="EMBL" id="JABDTM020028016">
    <property type="protein sequence ID" value="KAH0809621.1"/>
    <property type="molecule type" value="Genomic_DNA"/>
</dbReference>
<dbReference type="Pfam" id="PF14681">
    <property type="entry name" value="UPRTase"/>
    <property type="match status" value="1"/>
</dbReference>
<accession>A0A8J6H869</accession>
<keyword evidence="10" id="KW-0862">Zinc</keyword>
<evidence type="ECO:0000256" key="2">
    <source>
        <dbReference type="ARBA" id="ARBA00004496"/>
    </source>
</evidence>
<dbReference type="SMART" id="SM00355">
    <property type="entry name" value="ZnF_C2H2"/>
    <property type="match status" value="4"/>
</dbReference>
<dbReference type="PANTHER" id="PTHR24260">
    <property type="match status" value="1"/>
</dbReference>
<dbReference type="InterPro" id="IPR013087">
    <property type="entry name" value="Znf_C2H2_type"/>
</dbReference>
<dbReference type="GO" id="GO:0005737">
    <property type="term" value="C:cytoplasm"/>
    <property type="evidence" value="ECO:0007669"/>
    <property type="project" value="UniProtKB-SubCell"/>
</dbReference>
<dbReference type="GO" id="GO:0008270">
    <property type="term" value="F:zinc ion binding"/>
    <property type="evidence" value="ECO:0007669"/>
    <property type="project" value="UniProtKB-KW"/>
</dbReference>
<feature type="domain" description="C2H2-type" evidence="12">
    <location>
        <begin position="547"/>
        <end position="574"/>
    </location>
</feature>
<sequence length="1259" mass="140387">MGNAELDYIDGGEYVNQYKNLKILYCNNQIKELQTILRDRETSRSDFKFSADRLIRLVIEESLNQLPFTDCKVKTPTNEIYGGLKYKSGNCGVSIVRSGEAMEQGLRDCCRSIRIGKILVESDADTHEAKVVYARFPEDIAQRHVLLMYPIMSTGNTVSKAVTVLKEHKVKEDNIILSNLFCTPAAVQTVLESFPKLKMLTSEVHPVAPNHFGQKMFPIVPQNFDVKSHNFSSPEVITSFVTGSSKLLVPGKVTAFTTIPQGAVSAPIEAAQLLGQPDVVQISAQPNSLGTIDLEKQSKDVWCQDTHWVRALRLSDDCHSYNIQLRFQPTQRPGTSFTKNVPTPKLILQAVRPIEMGQELLLWFSEDILAMLQIAFLTPANIQGQKKYVCTKCSALYESPNPLKLHISLGCGRYTVTSLWERLSNAIRENALQNILKQDIFDFKLSPEPQITRQRNAMDLSVSGGAQTRQESCPREIYRPYSSECSAFKPFRKMQEESLLGPIMENVQMWPLAPFEQHNFHLQQSGNDDEAHIETLVSSLGKSKQGHICLYCGKCYSRKYGLKIHIRTHTGYKPLKCKFCMRPFGDPSNLNKHVRLHAEGNTPYKCDLCGKILVRRRDLDRHLKSRHMIEMHPGLNILQEDSNPDEDVKSESEIPNRNDPNRIVLSSSEYDLHPDFNSETLQNDIGLVKLRMAVEYTDESGISNELRAVDLTSVSKAECQLTYGSQIIDSMVCVNGNYNEGTCTGDMGTPLLQHVGRGYYLIVGVASFISGNGCESTDPSGYTRTFSYMDWIKNPTSRIVGGNEAFARQFPFAAAIYVRKDDGTYFCGGTLINNQWVLTSAHCVQNAVSFTIQLGSNTLQGNDTNRIVLSTNEYVLNPDFNPETLQNDIGLVKFRMPVEYTDYVTQIYAMPTFSLQNGATAVAIGWGQTSDEESSLSNELRYADLTTVSNAECQQIYGNQITDNMVCVSGNYNEGTCIGDMGSPLVQHVGRGFYLHVGVASFISGNGCESTDPSGYTRTFSYMEWIKNVKIVRSTSSNRIIGGAAARPTQFPYAAAIFVETANSRHFCGGTIVGKRWILTAGTCVYNAVAFTIYLGSVSLDGDDPNRMILATNDYEIHPEFNPETLENDVGLVKLRMEITYYTTYVSQVRFMPTSVLPSSAFVVALGWGQVSDDDNVPYNDLHYVNVTTISNEECRITYGTQITDEMVCTAGNFNEGTCIGDSGGPLLQDTPMRHFMLVGVASFSCGERGVEDKEEKMR</sequence>
<dbReference type="InterPro" id="IPR001254">
    <property type="entry name" value="Trypsin_dom"/>
</dbReference>
<feature type="domain" description="Peptidase S1" evidence="13">
    <location>
        <begin position="1040"/>
        <end position="1259"/>
    </location>
</feature>
<dbReference type="PROSITE" id="PS00028">
    <property type="entry name" value="ZINC_FINGER_C2H2_1"/>
    <property type="match status" value="3"/>
</dbReference>
<evidence type="ECO:0000256" key="11">
    <source>
        <dbReference type="SAM" id="MobiDB-lite"/>
    </source>
</evidence>
<dbReference type="FunFam" id="3.30.160.60:FF:000616">
    <property type="entry name" value="PR domain zinc finger protein 13"/>
    <property type="match status" value="1"/>
</dbReference>
<feature type="region of interest" description="Disordered" evidence="11">
    <location>
        <begin position="637"/>
        <end position="660"/>
    </location>
</feature>
<dbReference type="SUPFAM" id="SSF57667">
    <property type="entry name" value="beta-beta-alpha zinc fingers"/>
    <property type="match status" value="2"/>
</dbReference>